<keyword evidence="4" id="KW-0378">Hydrolase</keyword>
<dbReference type="InterPro" id="IPR003675">
    <property type="entry name" value="Rce1/LyrA-like_dom"/>
</dbReference>
<dbReference type="Proteomes" id="UP000003351">
    <property type="component" value="Unassembled WGS sequence"/>
</dbReference>
<feature type="transmembrane region" description="Helical" evidence="2">
    <location>
        <begin position="200"/>
        <end position="220"/>
    </location>
</feature>
<keyword evidence="2" id="KW-0812">Transmembrane</keyword>
<comment type="similarity">
    <text evidence="1">Belongs to the UPF0177 family.</text>
</comment>
<dbReference type="InterPro" id="IPR042150">
    <property type="entry name" value="MmRce1-like"/>
</dbReference>
<evidence type="ECO:0000313" key="4">
    <source>
        <dbReference type="EMBL" id="EGD31455.1"/>
    </source>
</evidence>
<feature type="transmembrane region" description="Helical" evidence="2">
    <location>
        <begin position="21"/>
        <end position="41"/>
    </location>
</feature>
<dbReference type="AlphaFoldDB" id="F0I9H1"/>
<dbReference type="PATRIC" id="fig|888810.3.peg.1425"/>
<accession>F0I9H1</accession>
<dbReference type="Pfam" id="PF02517">
    <property type="entry name" value="Rce1-like"/>
    <property type="match status" value="1"/>
</dbReference>
<proteinExistence type="inferred from homology"/>
<feature type="transmembrane region" description="Helical" evidence="2">
    <location>
        <begin position="226"/>
        <end position="244"/>
    </location>
</feature>
<dbReference type="GO" id="GO:0080120">
    <property type="term" value="P:CAAX-box protein maturation"/>
    <property type="evidence" value="ECO:0007669"/>
    <property type="project" value="UniProtKB-ARBA"/>
</dbReference>
<evidence type="ECO:0000259" key="3">
    <source>
        <dbReference type="Pfam" id="PF02517"/>
    </source>
</evidence>
<feature type="transmembrane region" description="Helical" evidence="2">
    <location>
        <begin position="47"/>
        <end position="64"/>
    </location>
</feature>
<organism evidence="4 5">
    <name type="scientific">Streptococcus sanguinis SK115</name>
    <dbReference type="NCBI Taxonomy" id="888810"/>
    <lineage>
        <taxon>Bacteria</taxon>
        <taxon>Bacillati</taxon>
        <taxon>Bacillota</taxon>
        <taxon>Bacilli</taxon>
        <taxon>Lactobacillales</taxon>
        <taxon>Streptococcaceae</taxon>
        <taxon>Streptococcus</taxon>
    </lineage>
</organism>
<protein>
    <submittedName>
        <fullName evidence="4">CAAX amino protease</fullName>
    </submittedName>
</protein>
<feature type="domain" description="CAAX prenyl protease 2/Lysostaphin resistance protein A-like" evidence="3">
    <location>
        <begin position="112"/>
        <end position="213"/>
    </location>
</feature>
<comment type="caution">
    <text evidence="4">The sequence shown here is derived from an EMBL/GenBank/DDBJ whole genome shotgun (WGS) entry which is preliminary data.</text>
</comment>
<evidence type="ECO:0000256" key="2">
    <source>
        <dbReference type="SAM" id="Phobius"/>
    </source>
</evidence>
<dbReference type="PANTHER" id="PTHR35797">
    <property type="entry name" value="PROTEASE-RELATED"/>
    <property type="match status" value="1"/>
</dbReference>
<feature type="transmembrane region" description="Helical" evidence="2">
    <location>
        <begin position="142"/>
        <end position="161"/>
    </location>
</feature>
<feature type="transmembrane region" description="Helical" evidence="2">
    <location>
        <begin position="173"/>
        <end position="193"/>
    </location>
</feature>
<dbReference type="EMBL" id="AEXW01000006">
    <property type="protein sequence ID" value="EGD31455.1"/>
    <property type="molecule type" value="Genomic_DNA"/>
</dbReference>
<keyword evidence="2" id="KW-1133">Transmembrane helix</keyword>
<dbReference type="HOGENOM" id="CLU_064706_1_0_9"/>
<dbReference type="GO" id="GO:0004175">
    <property type="term" value="F:endopeptidase activity"/>
    <property type="evidence" value="ECO:0007669"/>
    <property type="project" value="UniProtKB-ARBA"/>
</dbReference>
<dbReference type="PANTHER" id="PTHR35797:SF1">
    <property type="entry name" value="PROTEASE"/>
    <property type="match status" value="1"/>
</dbReference>
<feature type="transmembrane region" description="Helical" evidence="2">
    <location>
        <begin position="84"/>
        <end position="104"/>
    </location>
</feature>
<sequence>MKTQMKTQTHVEPETRHILPFLAWTFVISWSAWLASAFLRIPIISQVLTIAGVFGPAIGAKLVLGKSFKELLASIGSARKRTWVHLLILTILYTLSIVFWSPLLPGFSPLRIALLFLMTTFLTGGNEEIGWQGFLQPSLEKILPFPLATVTTGLIWVVWHLPLFFTPGSSQAGTSLLLFTAGCLLARFWLAALYKVSQSILYCVLFHGAINTIGEGIFLGKGTENPLFFLGYILMAAYSIYLWYQRDQQDKA</sequence>
<dbReference type="GO" id="GO:0006508">
    <property type="term" value="P:proteolysis"/>
    <property type="evidence" value="ECO:0007669"/>
    <property type="project" value="UniProtKB-KW"/>
</dbReference>
<evidence type="ECO:0000256" key="1">
    <source>
        <dbReference type="ARBA" id="ARBA00009067"/>
    </source>
</evidence>
<name>F0I9H1_STRSA</name>
<keyword evidence="2" id="KW-0472">Membrane</keyword>
<gene>
    <name evidence="4" type="ORF">HMPREF9382_1455</name>
</gene>
<keyword evidence="4" id="KW-0645">Protease</keyword>
<evidence type="ECO:0000313" key="5">
    <source>
        <dbReference type="Proteomes" id="UP000003351"/>
    </source>
</evidence>
<reference evidence="4 5" key="1">
    <citation type="submission" date="2011-02" db="EMBL/GenBank/DDBJ databases">
        <authorList>
            <person name="Muzny D."/>
            <person name="Qin X."/>
            <person name="Deng J."/>
            <person name="Jiang H."/>
            <person name="Liu Y."/>
            <person name="Qu J."/>
            <person name="Song X.-Z."/>
            <person name="Zhang L."/>
            <person name="Thornton R."/>
            <person name="Coyle M."/>
            <person name="Francisco L."/>
            <person name="Jackson L."/>
            <person name="Javaid M."/>
            <person name="Korchina V."/>
            <person name="Kovar C."/>
            <person name="Mata R."/>
            <person name="Mathew T."/>
            <person name="Ngo R."/>
            <person name="Nguyen L."/>
            <person name="Nguyen N."/>
            <person name="Okwuonu G."/>
            <person name="Ongeri F."/>
            <person name="Pham C."/>
            <person name="Simmons D."/>
            <person name="Wilczek-Boney K."/>
            <person name="Hale W."/>
            <person name="Jakkamsetti A."/>
            <person name="Pham P."/>
            <person name="Ruth R."/>
            <person name="San Lucas F."/>
            <person name="Warren J."/>
            <person name="Zhang J."/>
            <person name="Zhao Z."/>
            <person name="Zhou C."/>
            <person name="Zhu D."/>
            <person name="Lee S."/>
            <person name="Bess C."/>
            <person name="Blankenburg K."/>
            <person name="Forbes L."/>
            <person name="Fu Q."/>
            <person name="Gubbala S."/>
            <person name="Hirani K."/>
            <person name="Jayaseelan J.C."/>
            <person name="Lara F."/>
            <person name="Munidasa M."/>
            <person name="Palculict T."/>
            <person name="Patil S."/>
            <person name="Pu L.-L."/>
            <person name="Saada N."/>
            <person name="Tang L."/>
            <person name="Weissenberger G."/>
            <person name="Zhu Y."/>
            <person name="Hemphill L."/>
            <person name="Shang Y."/>
            <person name="Youmans B."/>
            <person name="Ayvaz T."/>
            <person name="Ross M."/>
            <person name="Santibanez J."/>
            <person name="Aqrawi P."/>
            <person name="Gross S."/>
            <person name="Joshi V."/>
            <person name="Fowler G."/>
            <person name="Nazareth L."/>
            <person name="Reid J."/>
            <person name="Worley K."/>
            <person name="Petrosino J."/>
            <person name="Highlander S."/>
            <person name="Gibbs R."/>
        </authorList>
    </citation>
    <scope>NUCLEOTIDE SEQUENCE [LARGE SCALE GENOMIC DNA]</scope>
    <source>
        <strain evidence="4 5">SK115</strain>
    </source>
</reference>